<accession>A0AAU9CT09</accession>
<sequence length="286" mass="33540">MTIGELLKQYRISKLRTQKEWANGVVSPSYYAKVEKNQHRITAEDLVEILRKNNVSIIDFFKEYNYQDQKHHDIKTKIDNIIIEAYYHGDARELKKIQKIFVEGDDPNRDEQILMIKVFIALLDNNPNELTEADKTALKEKIFNAADFDQTKLELYCNCMYFYDLDSNLILAKKMVEKFKDNPDKNIQEAVLGIICNLLSFCIKDKRESETSLFIEAADQITTKPQLFFYKNVVLVYKSLIEYHKTHEAKDLAVCKMAIDYFSLLGMPEFSNSMRDDLLKDELVER</sequence>
<dbReference type="CDD" id="cd00093">
    <property type="entry name" value="HTH_XRE"/>
    <property type="match status" value="1"/>
</dbReference>
<dbReference type="PANTHER" id="PTHR37038:SF12">
    <property type="entry name" value="TRANSCRIPTIONAL REGULATOR"/>
    <property type="match status" value="1"/>
</dbReference>
<dbReference type="InterPro" id="IPR010982">
    <property type="entry name" value="Lambda_DNA-bd_dom_sf"/>
</dbReference>
<dbReference type="PROSITE" id="PS50943">
    <property type="entry name" value="HTH_CROC1"/>
    <property type="match status" value="1"/>
</dbReference>
<dbReference type="Pfam" id="PF01381">
    <property type="entry name" value="HTH_3"/>
    <property type="match status" value="1"/>
</dbReference>
<reference evidence="2 3" key="1">
    <citation type="journal article" date="2023" name="Microbiol. Spectr.">
        <title>Symbiosis of Carpenter Bees with Uncharacterized Lactic Acid Bacteria Showing NAD Auxotrophy.</title>
        <authorList>
            <person name="Kawasaki S."/>
            <person name="Ozawa K."/>
            <person name="Mori T."/>
            <person name="Yamamoto A."/>
            <person name="Ito M."/>
            <person name="Ohkuma M."/>
            <person name="Sakamoto M."/>
            <person name="Matsutani M."/>
        </authorList>
    </citation>
    <scope>NUCLEOTIDE SEQUENCE [LARGE SCALE GENOMIC DNA]</scope>
    <source>
        <strain evidence="2 3">KimC2</strain>
    </source>
</reference>
<dbReference type="InterPro" id="IPR053163">
    <property type="entry name" value="HTH-type_regulator_Rgg"/>
</dbReference>
<proteinExistence type="predicted"/>
<evidence type="ECO:0000313" key="2">
    <source>
        <dbReference type="EMBL" id="BDR57142.1"/>
    </source>
</evidence>
<dbReference type="EMBL" id="AP026801">
    <property type="protein sequence ID" value="BDR57142.1"/>
    <property type="molecule type" value="Genomic_DNA"/>
</dbReference>
<feature type="domain" description="HTH cro/C1-type" evidence="1">
    <location>
        <begin position="7"/>
        <end position="60"/>
    </location>
</feature>
<dbReference type="AlphaFoldDB" id="A0AAU9CT09"/>
<dbReference type="InterPro" id="IPR010057">
    <property type="entry name" value="Transcription_activator_Rgg_C"/>
</dbReference>
<name>A0AAU9CT09_9LACO</name>
<dbReference type="InterPro" id="IPR001387">
    <property type="entry name" value="Cro/C1-type_HTH"/>
</dbReference>
<keyword evidence="3" id="KW-1185">Reference proteome</keyword>
<dbReference type="GO" id="GO:0003677">
    <property type="term" value="F:DNA binding"/>
    <property type="evidence" value="ECO:0007669"/>
    <property type="project" value="InterPro"/>
</dbReference>
<organism evidence="2 3">
    <name type="scientific">Xylocopilactobacillus apis</name>
    <dbReference type="NCBI Taxonomy" id="2932183"/>
    <lineage>
        <taxon>Bacteria</taxon>
        <taxon>Bacillati</taxon>
        <taxon>Bacillota</taxon>
        <taxon>Bacilli</taxon>
        <taxon>Lactobacillales</taxon>
        <taxon>Lactobacillaceae</taxon>
        <taxon>Xylocopilactobacillus</taxon>
    </lineage>
</organism>
<gene>
    <name evidence="2" type="ORF">KIMC2_17040</name>
</gene>
<dbReference type="Gene3D" id="1.25.40.400">
    <property type="match status" value="1"/>
</dbReference>
<dbReference type="PANTHER" id="PTHR37038">
    <property type="entry name" value="TRANSCRIPTIONAL REGULATOR-RELATED"/>
    <property type="match status" value="1"/>
</dbReference>
<dbReference type="Proteomes" id="UP001321804">
    <property type="component" value="Chromosome"/>
</dbReference>
<dbReference type="RefSeq" id="WP_317695956.1">
    <property type="nucleotide sequence ID" value="NZ_AP026801.1"/>
</dbReference>
<dbReference type="NCBIfam" id="TIGR01716">
    <property type="entry name" value="RGG_Cterm"/>
    <property type="match status" value="1"/>
</dbReference>
<protein>
    <submittedName>
        <fullName evidence="2">Transcriptional regulator</fullName>
    </submittedName>
</protein>
<evidence type="ECO:0000313" key="3">
    <source>
        <dbReference type="Proteomes" id="UP001321804"/>
    </source>
</evidence>
<evidence type="ECO:0000259" key="1">
    <source>
        <dbReference type="PROSITE" id="PS50943"/>
    </source>
</evidence>
<dbReference type="Gene3D" id="1.10.260.40">
    <property type="entry name" value="lambda repressor-like DNA-binding domains"/>
    <property type="match status" value="1"/>
</dbReference>
<dbReference type="Pfam" id="PF21259">
    <property type="entry name" value="Rgg_C"/>
    <property type="match status" value="1"/>
</dbReference>
<dbReference type="SUPFAM" id="SSF47413">
    <property type="entry name" value="lambda repressor-like DNA-binding domains"/>
    <property type="match status" value="1"/>
</dbReference>
<dbReference type="KEGG" id="xak:KIMC2_17040"/>